<organism evidence="14 15">
    <name type="scientific">Hypothenemus hampei</name>
    <name type="common">Coffee berry borer</name>
    <dbReference type="NCBI Taxonomy" id="57062"/>
    <lineage>
        <taxon>Eukaryota</taxon>
        <taxon>Metazoa</taxon>
        <taxon>Ecdysozoa</taxon>
        <taxon>Arthropoda</taxon>
        <taxon>Hexapoda</taxon>
        <taxon>Insecta</taxon>
        <taxon>Pterygota</taxon>
        <taxon>Neoptera</taxon>
        <taxon>Endopterygota</taxon>
        <taxon>Coleoptera</taxon>
        <taxon>Polyphaga</taxon>
        <taxon>Cucujiformia</taxon>
        <taxon>Curculionidae</taxon>
        <taxon>Scolytinae</taxon>
        <taxon>Hypothenemus</taxon>
    </lineage>
</organism>
<evidence type="ECO:0000256" key="7">
    <source>
        <dbReference type="ARBA" id="ARBA00023163"/>
    </source>
</evidence>
<dbReference type="SUPFAM" id="SSF48508">
    <property type="entry name" value="Nuclear receptor ligand-binding domain"/>
    <property type="match status" value="1"/>
</dbReference>
<feature type="region of interest" description="Disordered" evidence="11">
    <location>
        <begin position="13"/>
        <end position="35"/>
    </location>
</feature>
<reference evidence="14 15" key="1">
    <citation type="submission" date="2024-05" db="EMBL/GenBank/DDBJ databases">
        <title>Genetic variation in Jamaican populations of the coffee berry borer (Hypothenemus hampei).</title>
        <authorList>
            <person name="Errbii M."/>
            <person name="Myrie A."/>
        </authorList>
    </citation>
    <scope>NUCLEOTIDE SEQUENCE [LARGE SCALE GENOMIC DNA]</scope>
    <source>
        <strain evidence="14">JA-Hopewell-2020-01-JO</strain>
        <tissue evidence="14">Whole body</tissue>
    </source>
</reference>
<evidence type="ECO:0008006" key="16">
    <source>
        <dbReference type="Google" id="ProtNLM"/>
    </source>
</evidence>
<dbReference type="Proteomes" id="UP001566132">
    <property type="component" value="Unassembled WGS sequence"/>
</dbReference>
<evidence type="ECO:0000256" key="8">
    <source>
        <dbReference type="ARBA" id="ARBA00023170"/>
    </source>
</evidence>
<dbReference type="Pfam" id="PF00104">
    <property type="entry name" value="Hormone_recep"/>
    <property type="match status" value="1"/>
</dbReference>
<evidence type="ECO:0000256" key="5">
    <source>
        <dbReference type="ARBA" id="ARBA00023015"/>
    </source>
</evidence>
<evidence type="ECO:0000259" key="13">
    <source>
        <dbReference type="PROSITE" id="PS51843"/>
    </source>
</evidence>
<evidence type="ECO:0000256" key="3">
    <source>
        <dbReference type="ARBA" id="ARBA00022771"/>
    </source>
</evidence>
<evidence type="ECO:0000256" key="2">
    <source>
        <dbReference type="ARBA" id="ARBA00022723"/>
    </source>
</evidence>
<feature type="compositionally biased region" description="Polar residues" evidence="11">
    <location>
        <begin position="19"/>
        <end position="28"/>
    </location>
</feature>
<evidence type="ECO:0000313" key="14">
    <source>
        <dbReference type="EMBL" id="KAL1505994.1"/>
    </source>
</evidence>
<dbReference type="GO" id="GO:0003677">
    <property type="term" value="F:DNA binding"/>
    <property type="evidence" value="ECO:0007669"/>
    <property type="project" value="UniProtKB-KW"/>
</dbReference>
<gene>
    <name evidence="14" type="ORF">ABEB36_005433</name>
</gene>
<dbReference type="Gene3D" id="1.10.565.10">
    <property type="entry name" value="Retinoid X Receptor"/>
    <property type="match status" value="1"/>
</dbReference>
<comment type="subcellular location">
    <subcellularLocation>
        <location evidence="1 10">Nucleus</location>
    </subcellularLocation>
</comment>
<keyword evidence="6 10" id="KW-0238">DNA-binding</keyword>
<dbReference type="Pfam" id="PF00105">
    <property type="entry name" value="zf-C4"/>
    <property type="match status" value="1"/>
</dbReference>
<dbReference type="InterPro" id="IPR050274">
    <property type="entry name" value="Nuclear_hormone_rcpt_NR2"/>
</dbReference>
<evidence type="ECO:0000256" key="1">
    <source>
        <dbReference type="ARBA" id="ARBA00004123"/>
    </source>
</evidence>
<dbReference type="InterPro" id="IPR013088">
    <property type="entry name" value="Znf_NHR/GATA"/>
</dbReference>
<dbReference type="AlphaFoldDB" id="A0ABD1F223"/>
<dbReference type="EMBL" id="JBDJPC010000004">
    <property type="protein sequence ID" value="KAL1505994.1"/>
    <property type="molecule type" value="Genomic_DNA"/>
</dbReference>
<keyword evidence="7 10" id="KW-0804">Transcription</keyword>
<evidence type="ECO:0000259" key="12">
    <source>
        <dbReference type="PROSITE" id="PS51030"/>
    </source>
</evidence>
<evidence type="ECO:0000256" key="4">
    <source>
        <dbReference type="ARBA" id="ARBA00022833"/>
    </source>
</evidence>
<dbReference type="PROSITE" id="PS00031">
    <property type="entry name" value="NUCLEAR_REC_DBD_1"/>
    <property type="match status" value="1"/>
</dbReference>
<dbReference type="PANTHER" id="PTHR24083">
    <property type="entry name" value="NUCLEAR HORMONE RECEPTOR"/>
    <property type="match status" value="1"/>
</dbReference>
<dbReference type="GO" id="GO:0005634">
    <property type="term" value="C:nucleus"/>
    <property type="evidence" value="ECO:0007669"/>
    <property type="project" value="UniProtKB-SubCell"/>
</dbReference>
<dbReference type="SMART" id="SM00430">
    <property type="entry name" value="HOLI"/>
    <property type="match status" value="1"/>
</dbReference>
<dbReference type="Gene3D" id="3.30.50.10">
    <property type="entry name" value="Erythroid Transcription Factor GATA-1, subunit A"/>
    <property type="match status" value="1"/>
</dbReference>
<dbReference type="InterPro" id="IPR001628">
    <property type="entry name" value="Znf_hrmn_rcpt"/>
</dbReference>
<keyword evidence="5 10" id="KW-0805">Transcription regulation</keyword>
<keyword evidence="4 10" id="KW-0862">Zinc</keyword>
<dbReference type="SMART" id="SM00399">
    <property type="entry name" value="ZnF_C4"/>
    <property type="match status" value="1"/>
</dbReference>
<dbReference type="GO" id="GO:0032502">
    <property type="term" value="P:developmental process"/>
    <property type="evidence" value="ECO:0007669"/>
    <property type="project" value="UniProtKB-ARBA"/>
</dbReference>
<feature type="domain" description="Nuclear receptor" evidence="12">
    <location>
        <begin position="39"/>
        <end position="122"/>
    </location>
</feature>
<dbReference type="SUPFAM" id="SSF57716">
    <property type="entry name" value="Glucocorticoid receptor-like (DNA-binding domain)"/>
    <property type="match status" value="1"/>
</dbReference>
<dbReference type="PROSITE" id="PS51030">
    <property type="entry name" value="NUCLEAR_REC_DBD_2"/>
    <property type="match status" value="1"/>
</dbReference>
<dbReference type="GO" id="GO:0003700">
    <property type="term" value="F:DNA-binding transcription factor activity"/>
    <property type="evidence" value="ECO:0007669"/>
    <property type="project" value="UniProtKB-ARBA"/>
</dbReference>
<protein>
    <recommendedName>
        <fullName evidence="16">Nuclear receptor subfamily 2 group E member 1</fullName>
    </recommendedName>
</protein>
<evidence type="ECO:0000256" key="9">
    <source>
        <dbReference type="ARBA" id="ARBA00023242"/>
    </source>
</evidence>
<comment type="similarity">
    <text evidence="10">Belongs to the nuclear hormone receptor family.</text>
</comment>
<keyword evidence="9 10" id="KW-0539">Nucleus</keyword>
<keyword evidence="3 10" id="KW-0863">Zinc-finger</keyword>
<evidence type="ECO:0000313" key="15">
    <source>
        <dbReference type="Proteomes" id="UP001566132"/>
    </source>
</evidence>
<keyword evidence="15" id="KW-1185">Reference proteome</keyword>
<dbReference type="GO" id="GO:0000122">
    <property type="term" value="P:negative regulation of transcription by RNA polymerase II"/>
    <property type="evidence" value="ECO:0007669"/>
    <property type="project" value="UniProtKB-ARBA"/>
</dbReference>
<comment type="caution">
    <text evidence="14">The sequence shown here is derived from an EMBL/GenBank/DDBJ whole genome shotgun (WGS) entry which is preliminary data.</text>
</comment>
<proteinExistence type="inferred from homology"/>
<dbReference type="PRINTS" id="PR00047">
    <property type="entry name" value="STROIDFINGER"/>
</dbReference>
<accession>A0ABD1F223</accession>
<sequence>MISATSASDMIHLERHSSDIQMKNQYHQSPSSSSSRILDIPCKVCGDYSSGKHYNIFACDGCAGFFKRSIRRNRRYICKGKEEGTCVIDKAHRNQCRACRLNRCQEAAVQHERGPRNSTIRKAMSTFFEEQHQRVIASNIQTCGGVLNLSMPRPSFPAPPPPPAQIFSRVPMLHPALSYLPRIPLLPFPPPLQSSPPPSPTITSLDIYESAASLIIFTVQWAKSQPFFLALPMEDQLALLETTWKDLFILDAINWLPSVNLTLLMENNEKFKTDDSKRRVQDFQETLLQGKHFQLDPQEISLLRVIFLLKGVSSESGTEDDTGKKLVQESAVKLIVNEAQINLNKYVTSAKPHDPLRFNKLLLLLGKIRSISSEDVVDLFFRKALGTLLSMEYTIANMYKQLFD</sequence>
<evidence type="ECO:0000256" key="10">
    <source>
        <dbReference type="RuleBase" id="RU004334"/>
    </source>
</evidence>
<keyword evidence="8 10" id="KW-0675">Receptor</keyword>
<dbReference type="InterPro" id="IPR001723">
    <property type="entry name" value="Nuclear_hrmn_rcpt"/>
</dbReference>
<dbReference type="FunFam" id="3.30.50.10:FF:000019">
    <property type="entry name" value="Nuclear receptor subfamily 2 group E member"/>
    <property type="match status" value="1"/>
</dbReference>
<name>A0ABD1F223_HYPHA</name>
<dbReference type="InterPro" id="IPR000536">
    <property type="entry name" value="Nucl_hrmn_rcpt_lig-bd"/>
</dbReference>
<evidence type="ECO:0000256" key="11">
    <source>
        <dbReference type="SAM" id="MobiDB-lite"/>
    </source>
</evidence>
<keyword evidence="2 10" id="KW-0479">Metal-binding</keyword>
<dbReference type="PRINTS" id="PR00398">
    <property type="entry name" value="STRDHORMONER"/>
</dbReference>
<feature type="domain" description="NR LBD" evidence="13">
    <location>
        <begin position="162"/>
        <end position="401"/>
    </location>
</feature>
<dbReference type="GO" id="GO:0008270">
    <property type="term" value="F:zinc ion binding"/>
    <property type="evidence" value="ECO:0007669"/>
    <property type="project" value="UniProtKB-KW"/>
</dbReference>
<dbReference type="PROSITE" id="PS51843">
    <property type="entry name" value="NR_LBD"/>
    <property type="match status" value="1"/>
</dbReference>
<evidence type="ECO:0000256" key="6">
    <source>
        <dbReference type="ARBA" id="ARBA00023125"/>
    </source>
</evidence>
<dbReference type="InterPro" id="IPR035500">
    <property type="entry name" value="NHR-like_dom_sf"/>
</dbReference>